<proteinExistence type="predicted"/>
<evidence type="ECO:0000256" key="2">
    <source>
        <dbReference type="ARBA" id="ARBA00022448"/>
    </source>
</evidence>
<feature type="transmembrane region" description="Helical" evidence="11">
    <location>
        <begin position="432"/>
        <end position="451"/>
    </location>
</feature>
<dbReference type="PANTHER" id="PTHR43562:SF3">
    <property type="entry name" value="SODIUM ION_PROTON EXCHANGER (EUROFUNG)"/>
    <property type="match status" value="1"/>
</dbReference>
<dbReference type="Gene3D" id="1.20.1530.20">
    <property type="match status" value="1"/>
</dbReference>
<feature type="compositionally biased region" description="Low complexity" evidence="10">
    <location>
        <begin position="663"/>
        <end position="681"/>
    </location>
</feature>
<evidence type="ECO:0000256" key="8">
    <source>
        <dbReference type="ARBA" id="ARBA00023136"/>
    </source>
</evidence>
<dbReference type="OrthoDB" id="1288932at2759"/>
<feature type="transmembrane region" description="Helical" evidence="11">
    <location>
        <begin position="243"/>
        <end position="264"/>
    </location>
</feature>
<evidence type="ECO:0000256" key="1">
    <source>
        <dbReference type="ARBA" id="ARBA00004141"/>
    </source>
</evidence>
<keyword evidence="5 11" id="KW-1133">Transmembrane helix</keyword>
<comment type="caution">
    <text evidence="13">The sequence shown here is derived from an EMBL/GenBank/DDBJ whole genome shotgun (WGS) entry which is preliminary data.</text>
</comment>
<reference evidence="13" key="1">
    <citation type="submission" date="2020-06" db="EMBL/GenBank/DDBJ databases">
        <authorList>
            <consortium name="Plant Systems Biology data submission"/>
        </authorList>
    </citation>
    <scope>NUCLEOTIDE SEQUENCE</scope>
    <source>
        <strain evidence="13">D6</strain>
    </source>
</reference>
<feature type="region of interest" description="Disordered" evidence="10">
    <location>
        <begin position="659"/>
        <end position="723"/>
    </location>
</feature>
<evidence type="ECO:0000256" key="3">
    <source>
        <dbReference type="ARBA" id="ARBA00022449"/>
    </source>
</evidence>
<name>A0A9N8DGC8_9STRA</name>
<feature type="transmembrane region" description="Helical" evidence="11">
    <location>
        <begin position="336"/>
        <end position="355"/>
    </location>
</feature>
<keyword evidence="14" id="KW-1185">Reference proteome</keyword>
<evidence type="ECO:0000256" key="4">
    <source>
        <dbReference type="ARBA" id="ARBA00022692"/>
    </source>
</evidence>
<keyword evidence="6" id="KW-0915">Sodium</keyword>
<dbReference type="Proteomes" id="UP001153069">
    <property type="component" value="Unassembled WGS sequence"/>
</dbReference>
<dbReference type="GO" id="GO:0015297">
    <property type="term" value="F:antiporter activity"/>
    <property type="evidence" value="ECO:0007669"/>
    <property type="project" value="UniProtKB-KW"/>
</dbReference>
<keyword evidence="8 11" id="KW-0472">Membrane</keyword>
<feature type="transmembrane region" description="Helical" evidence="11">
    <location>
        <begin position="150"/>
        <end position="172"/>
    </location>
</feature>
<gene>
    <name evidence="13" type="ORF">SEMRO_128_G061410.1</name>
</gene>
<feature type="transmembrane region" description="Helical" evidence="11">
    <location>
        <begin position="285"/>
        <end position="302"/>
    </location>
</feature>
<dbReference type="Pfam" id="PF00999">
    <property type="entry name" value="Na_H_Exchanger"/>
    <property type="match status" value="1"/>
</dbReference>
<feature type="transmembrane region" description="Helical" evidence="11">
    <location>
        <begin position="69"/>
        <end position="90"/>
    </location>
</feature>
<dbReference type="GO" id="GO:0016020">
    <property type="term" value="C:membrane"/>
    <property type="evidence" value="ECO:0007669"/>
    <property type="project" value="UniProtKB-SubCell"/>
</dbReference>
<feature type="transmembrane region" description="Helical" evidence="11">
    <location>
        <begin position="118"/>
        <end position="138"/>
    </location>
</feature>
<evidence type="ECO:0000313" key="13">
    <source>
        <dbReference type="EMBL" id="CAB9502149.1"/>
    </source>
</evidence>
<dbReference type="PANTHER" id="PTHR43562">
    <property type="entry name" value="NAPA-TYPE SODIUM/HYDROGEN ANTIPORTER"/>
    <property type="match status" value="1"/>
</dbReference>
<comment type="subcellular location">
    <subcellularLocation>
        <location evidence="1">Membrane</location>
        <topology evidence="1">Multi-pass membrane protein</topology>
    </subcellularLocation>
</comment>
<feature type="transmembrane region" description="Helical" evidence="11">
    <location>
        <begin position="367"/>
        <end position="388"/>
    </location>
</feature>
<protein>
    <submittedName>
        <fullName evidence="13">Cation/H(+) antiporter</fullName>
    </submittedName>
</protein>
<keyword evidence="7" id="KW-0406">Ion transport</keyword>
<evidence type="ECO:0000259" key="12">
    <source>
        <dbReference type="Pfam" id="PF00999"/>
    </source>
</evidence>
<dbReference type="EMBL" id="CAICTM010000127">
    <property type="protein sequence ID" value="CAB9502149.1"/>
    <property type="molecule type" value="Genomic_DNA"/>
</dbReference>
<evidence type="ECO:0000256" key="7">
    <source>
        <dbReference type="ARBA" id="ARBA00023065"/>
    </source>
</evidence>
<feature type="domain" description="Cation/H+ exchanger transmembrane" evidence="12">
    <location>
        <begin position="79"/>
        <end position="452"/>
    </location>
</feature>
<keyword evidence="2" id="KW-0813">Transport</keyword>
<evidence type="ECO:0000256" key="9">
    <source>
        <dbReference type="ARBA" id="ARBA00023201"/>
    </source>
</evidence>
<evidence type="ECO:0000256" key="10">
    <source>
        <dbReference type="SAM" id="MobiDB-lite"/>
    </source>
</evidence>
<evidence type="ECO:0000256" key="11">
    <source>
        <dbReference type="SAM" id="Phobius"/>
    </source>
</evidence>
<evidence type="ECO:0000313" key="14">
    <source>
        <dbReference type="Proteomes" id="UP001153069"/>
    </source>
</evidence>
<feature type="transmembrane region" description="Helical" evidence="11">
    <location>
        <begin position="308"/>
        <end position="329"/>
    </location>
</feature>
<dbReference type="AlphaFoldDB" id="A0A9N8DGC8"/>
<feature type="compositionally biased region" description="Basic and acidic residues" evidence="10">
    <location>
        <begin position="824"/>
        <end position="838"/>
    </location>
</feature>
<dbReference type="GO" id="GO:1902600">
    <property type="term" value="P:proton transmembrane transport"/>
    <property type="evidence" value="ECO:0007669"/>
    <property type="project" value="InterPro"/>
</dbReference>
<feature type="transmembrane region" description="Helical" evidence="11">
    <location>
        <begin position="178"/>
        <end position="199"/>
    </location>
</feature>
<feature type="region of interest" description="Disordered" evidence="10">
    <location>
        <begin position="815"/>
        <end position="844"/>
    </location>
</feature>
<dbReference type="GO" id="GO:0006814">
    <property type="term" value="P:sodium ion transport"/>
    <property type="evidence" value="ECO:0007669"/>
    <property type="project" value="UniProtKB-KW"/>
</dbReference>
<dbReference type="InterPro" id="IPR038770">
    <property type="entry name" value="Na+/solute_symporter_sf"/>
</dbReference>
<evidence type="ECO:0000256" key="5">
    <source>
        <dbReference type="ARBA" id="ARBA00022989"/>
    </source>
</evidence>
<feature type="transmembrane region" description="Helical" evidence="11">
    <location>
        <begin position="211"/>
        <end position="231"/>
    </location>
</feature>
<dbReference type="InterPro" id="IPR006153">
    <property type="entry name" value="Cation/H_exchanger_TM"/>
</dbReference>
<keyword evidence="4 11" id="KW-0812">Transmembrane</keyword>
<evidence type="ECO:0000256" key="6">
    <source>
        <dbReference type="ARBA" id="ARBA00023053"/>
    </source>
</evidence>
<keyword evidence="3" id="KW-0050">Antiport</keyword>
<organism evidence="13 14">
    <name type="scientific">Seminavis robusta</name>
    <dbReference type="NCBI Taxonomy" id="568900"/>
    <lineage>
        <taxon>Eukaryota</taxon>
        <taxon>Sar</taxon>
        <taxon>Stramenopiles</taxon>
        <taxon>Ochrophyta</taxon>
        <taxon>Bacillariophyta</taxon>
        <taxon>Bacillariophyceae</taxon>
        <taxon>Bacillariophycidae</taxon>
        <taxon>Naviculales</taxon>
        <taxon>Naviculaceae</taxon>
        <taxon>Seminavis</taxon>
    </lineage>
</organism>
<accession>A0A9N8DGC8</accession>
<sequence length="844" mass="91249">MTTVPTPLERILFHVARYVAENATSVHDDDHGSGMDDDHTIDVHAADSHGDDHGGGHSEFGVHITYNDLYNSIVFLTAIYVAGVISAQVLKMPNLVGEVFAGIILGPPLLDFVPNPEAWVLLGEIGLIILVLEAGIDIDVSTLKLIGTRGFLIAVIGSILPIALGMFIAWAIDAGDTKAIIAAGAVFGPTSLGIALNILRGGGILNTPVGQLIISAAVIDDMIALIVLSQLESLVGEITVAGILIPVVSATLYLVVGGYIAIWVAPPLLEKYITGKAGPENKDKMEMAIMFGLVLALMPATYYSKASYLMGAFVAGLTFCTSHELHTLFVRQFKRLLQWLMRVFFAASIGFQVPIKDFGNVTVIWQGLVFTLALLGKLAVGFLVPNFTQSKSFTNQHLRDCLITGFSMAAEGEFAFVIAVYSVDNELISKDLYASVVLAVLISTVIPPFALRFTISYYNKKAEEAVQQAVKEEMNRNHDLESTVDEPDRAHKLEEGIRNKSAVFLCIQTQSSASWGLMHRLMATMARLGMEVIDHRAWSPRGVNTTLVNEIYVKDTLEVSKGASKEELEKRIAEITQELMDTINQPEVAKVKVQRWYPGVVEEYTEEVDENQRVQRRQSLNVEQRVLEAATAELERKQAAQTTATHEKSVAEILREMGKDVGPDTSPSAAAPAAAADGTADPPKKARRRRQKMRSTPVIGGGLFGEGADKDDEAGGADQRGKFTKASALPSAKTLLESFKGTGHAAEITIDGEVYKIRVNEATLKSLRQGYSGEMLDSRGISVSGGLTIQQDEATVVNRLQGFVRNAQLGQIKEEVADASETSGDDHKDKTAASEKEGAVSASD</sequence>
<keyword evidence="9" id="KW-0739">Sodium transport</keyword>